<protein>
    <submittedName>
        <fullName evidence="2">Uncharacterized protein</fullName>
    </submittedName>
</protein>
<dbReference type="Proteomes" id="UP000621540">
    <property type="component" value="Unassembled WGS sequence"/>
</dbReference>
<comment type="caution">
    <text evidence="2">The sequence shown here is derived from an EMBL/GenBank/DDBJ whole genome shotgun (WGS) entry which is preliminary data.</text>
</comment>
<proteinExistence type="predicted"/>
<keyword evidence="1" id="KW-1133">Transmembrane helix</keyword>
<dbReference type="EMBL" id="JACOQH010000006">
    <property type="protein sequence ID" value="MBC5754225.1"/>
    <property type="molecule type" value="Genomic_DNA"/>
</dbReference>
<keyword evidence="1" id="KW-0812">Transmembrane</keyword>
<evidence type="ECO:0000256" key="1">
    <source>
        <dbReference type="SAM" id="Phobius"/>
    </source>
</evidence>
<feature type="transmembrane region" description="Helical" evidence="1">
    <location>
        <begin position="21"/>
        <end position="43"/>
    </location>
</feature>
<evidence type="ECO:0000313" key="2">
    <source>
        <dbReference type="EMBL" id="MBC5754225.1"/>
    </source>
</evidence>
<evidence type="ECO:0000313" key="3">
    <source>
        <dbReference type="Proteomes" id="UP000621540"/>
    </source>
</evidence>
<reference evidence="2 3" key="1">
    <citation type="submission" date="2020-08" db="EMBL/GenBank/DDBJ databases">
        <title>Genome public.</title>
        <authorList>
            <person name="Liu C."/>
            <person name="Sun Q."/>
        </authorList>
    </citation>
    <scope>NUCLEOTIDE SEQUENCE [LARGE SCALE GENOMIC DNA]</scope>
    <source>
        <strain evidence="2 3">BX0805</strain>
    </source>
</reference>
<keyword evidence="1" id="KW-0472">Membrane</keyword>
<dbReference type="RefSeq" id="WP_022514482.1">
    <property type="nucleotide sequence ID" value="NZ_JACOQH010000006.1"/>
</dbReference>
<gene>
    <name evidence="2" type="ORF">H8Z76_09425</name>
</gene>
<name>A0ABR7IBF2_9FIRM</name>
<organism evidence="2 3">
    <name type="scientific">Roseburia yibonii</name>
    <dbReference type="NCBI Taxonomy" id="2763063"/>
    <lineage>
        <taxon>Bacteria</taxon>
        <taxon>Bacillati</taxon>
        <taxon>Bacillota</taxon>
        <taxon>Clostridia</taxon>
        <taxon>Lachnospirales</taxon>
        <taxon>Lachnospiraceae</taxon>
        <taxon>Roseburia</taxon>
    </lineage>
</organism>
<keyword evidence="3" id="KW-1185">Reference proteome</keyword>
<accession>A0ABR7IBF2</accession>
<sequence length="199" mass="22861">MKKHYTFVPLKDNELMLFRKALMSSLWFRPVFCILALLFLGWLGFSYRFVLTASPVCLIWYTLAVLFVLSEAYGEIRRLSFISHLKKSALLPYIHAAKADASFYNEEIPNGFIIQTEPVRFPDITWCRTELSHILEQFADSLPLHDYLEGCLDSNDASLINKAVIYTEIIKDQLASGNHAILATHDKLVNYVNYSEKTS</sequence>
<feature type="transmembrane region" description="Helical" evidence="1">
    <location>
        <begin position="49"/>
        <end position="69"/>
    </location>
</feature>